<dbReference type="PANTHER" id="PTHR46230">
    <property type="match status" value="1"/>
</dbReference>
<keyword evidence="1" id="KW-0132">Cell division</keyword>
<sequence length="89" mass="9812">MSLGPVGLQMERKLKQRFAPVELNVIDESHHHAGHSGARPDGESHFKVKIVADAFAGQSLVQCHRLINETLAEELKERVHALSIQAKAP</sequence>
<dbReference type="InterPro" id="IPR036065">
    <property type="entry name" value="BolA-like_sf"/>
</dbReference>
<dbReference type="Pfam" id="PF01722">
    <property type="entry name" value="BolA"/>
    <property type="match status" value="1"/>
</dbReference>
<protein>
    <submittedName>
        <fullName evidence="1">Cell division protein BolA</fullName>
    </submittedName>
</protein>
<dbReference type="GO" id="GO:0051301">
    <property type="term" value="P:cell division"/>
    <property type="evidence" value="ECO:0007669"/>
    <property type="project" value="UniProtKB-KW"/>
</dbReference>
<name>A0A3B0RYB1_9ZZZZ</name>
<dbReference type="PANTHER" id="PTHR46230:SF7">
    <property type="entry name" value="BOLA-LIKE PROTEIN 1"/>
    <property type="match status" value="1"/>
</dbReference>
<keyword evidence="1" id="KW-0131">Cell cycle</keyword>
<reference evidence="1" key="1">
    <citation type="submission" date="2018-06" db="EMBL/GenBank/DDBJ databases">
        <authorList>
            <person name="Zhirakovskaya E."/>
        </authorList>
    </citation>
    <scope>NUCLEOTIDE SEQUENCE</scope>
</reference>
<dbReference type="PIRSF" id="PIRSF003113">
    <property type="entry name" value="BolA"/>
    <property type="match status" value="1"/>
</dbReference>
<evidence type="ECO:0000313" key="1">
    <source>
        <dbReference type="EMBL" id="VAV93258.1"/>
    </source>
</evidence>
<organism evidence="1">
    <name type="scientific">hydrothermal vent metagenome</name>
    <dbReference type="NCBI Taxonomy" id="652676"/>
    <lineage>
        <taxon>unclassified sequences</taxon>
        <taxon>metagenomes</taxon>
        <taxon>ecological metagenomes</taxon>
    </lineage>
</organism>
<dbReference type="Gene3D" id="3.30.300.90">
    <property type="entry name" value="BolA-like"/>
    <property type="match status" value="1"/>
</dbReference>
<accession>A0A3B0RYB1</accession>
<proteinExistence type="predicted"/>
<dbReference type="SUPFAM" id="SSF82657">
    <property type="entry name" value="BolA-like"/>
    <property type="match status" value="1"/>
</dbReference>
<dbReference type="InterPro" id="IPR002634">
    <property type="entry name" value="BolA"/>
</dbReference>
<dbReference type="GO" id="GO:0016226">
    <property type="term" value="P:iron-sulfur cluster assembly"/>
    <property type="evidence" value="ECO:0007669"/>
    <property type="project" value="TreeGrafter"/>
</dbReference>
<dbReference type="EMBL" id="UOEC01000108">
    <property type="protein sequence ID" value="VAV93258.1"/>
    <property type="molecule type" value="Genomic_DNA"/>
</dbReference>
<dbReference type="AlphaFoldDB" id="A0A3B0RYB1"/>
<gene>
    <name evidence="1" type="ORF">MNBD_ALPHA08-1826</name>
</gene>